<keyword evidence="2" id="KW-1185">Reference proteome</keyword>
<comment type="caution">
    <text evidence="1">The sequence shown here is derived from an EMBL/GenBank/DDBJ whole genome shotgun (WGS) entry which is preliminary data.</text>
</comment>
<organism evidence="1 2">
    <name type="scientific">Mycena albidolilacea</name>
    <dbReference type="NCBI Taxonomy" id="1033008"/>
    <lineage>
        <taxon>Eukaryota</taxon>
        <taxon>Fungi</taxon>
        <taxon>Dikarya</taxon>
        <taxon>Basidiomycota</taxon>
        <taxon>Agaricomycotina</taxon>
        <taxon>Agaricomycetes</taxon>
        <taxon>Agaricomycetidae</taxon>
        <taxon>Agaricales</taxon>
        <taxon>Marasmiineae</taxon>
        <taxon>Mycenaceae</taxon>
        <taxon>Mycena</taxon>
    </lineage>
</organism>
<dbReference type="Proteomes" id="UP001218218">
    <property type="component" value="Unassembled WGS sequence"/>
</dbReference>
<sequence length="280" mass="31717">MSLLSSPAEVRGIILDFCFPPPQTYVQIVPYRTSLPACSCWLNLPLALYLPLLVKLRRLDFTHIIRGPTLHHSFRPEYGSKHDDDYERFPIIMRFAERVRLVGAHPIRSCGRDIGAQERFLEPGRKCALRVLEVQPRAWLKVMLVGVMINYLGALTTHPDVAERLEVRLARNADDPPVSDEEVRAHLREYQVQQETTPTFADPSADPCRGSATIGTPPSAGIRQRPRPPIWVDSLASLEEQGGEVKPNADMEKIEVWLKRFQDVEDVKQRSDLRGPLNGV</sequence>
<dbReference type="EMBL" id="JARIHO010000025">
    <property type="protein sequence ID" value="KAJ7342525.1"/>
    <property type="molecule type" value="Genomic_DNA"/>
</dbReference>
<evidence type="ECO:0000313" key="2">
    <source>
        <dbReference type="Proteomes" id="UP001218218"/>
    </source>
</evidence>
<dbReference type="AlphaFoldDB" id="A0AAD6ZVM9"/>
<evidence type="ECO:0000313" key="1">
    <source>
        <dbReference type="EMBL" id="KAJ7342525.1"/>
    </source>
</evidence>
<name>A0AAD6ZVM9_9AGAR</name>
<accession>A0AAD6ZVM9</accession>
<proteinExistence type="predicted"/>
<protein>
    <submittedName>
        <fullName evidence="1">Uncharacterized protein</fullName>
    </submittedName>
</protein>
<gene>
    <name evidence="1" type="ORF">DFH08DRAFT_963267</name>
</gene>
<reference evidence="1" key="1">
    <citation type="submission" date="2023-03" db="EMBL/GenBank/DDBJ databases">
        <title>Massive genome expansion in bonnet fungi (Mycena s.s.) driven by repeated elements and novel gene families across ecological guilds.</title>
        <authorList>
            <consortium name="Lawrence Berkeley National Laboratory"/>
            <person name="Harder C.B."/>
            <person name="Miyauchi S."/>
            <person name="Viragh M."/>
            <person name="Kuo A."/>
            <person name="Thoen E."/>
            <person name="Andreopoulos B."/>
            <person name="Lu D."/>
            <person name="Skrede I."/>
            <person name="Drula E."/>
            <person name="Henrissat B."/>
            <person name="Morin E."/>
            <person name="Kohler A."/>
            <person name="Barry K."/>
            <person name="LaButti K."/>
            <person name="Morin E."/>
            <person name="Salamov A."/>
            <person name="Lipzen A."/>
            <person name="Mereny Z."/>
            <person name="Hegedus B."/>
            <person name="Baldrian P."/>
            <person name="Stursova M."/>
            <person name="Weitz H."/>
            <person name="Taylor A."/>
            <person name="Grigoriev I.V."/>
            <person name="Nagy L.G."/>
            <person name="Martin F."/>
            <person name="Kauserud H."/>
        </authorList>
    </citation>
    <scope>NUCLEOTIDE SEQUENCE</scope>
    <source>
        <strain evidence="1">CBHHK002</strain>
    </source>
</reference>